<feature type="region of interest" description="Disordered" evidence="3">
    <location>
        <begin position="1"/>
        <end position="24"/>
    </location>
</feature>
<dbReference type="InterPro" id="IPR029063">
    <property type="entry name" value="SAM-dependent_MTases_sf"/>
</dbReference>
<dbReference type="PROSITE" id="PS00092">
    <property type="entry name" value="N6_MTASE"/>
    <property type="match status" value="1"/>
</dbReference>
<keyword evidence="5" id="KW-1185">Reference proteome</keyword>
<keyword evidence="2 4" id="KW-0808">Transferase</keyword>
<sequence length="191" mass="21528">MRVISGKRKGHPLRAVPGQSTRPTTDKVKESIFNMIGPYFNEGIGLDLFGGSGGLGIEALSRGLDKVIFVDRDHKAIQTIRSNVQSVHFEDQVEIYRNDAEKAIKALLKRDIQFDIIFLDPPYKNQKLKALISILDSNQLIKEDGMIVVEHADDVQLPDQIGRLVKKREESYGLTVISIYQIAENRIKENV</sequence>
<dbReference type="SUPFAM" id="SSF53335">
    <property type="entry name" value="S-adenosyl-L-methionine-dependent methyltransferases"/>
    <property type="match status" value="1"/>
</dbReference>
<dbReference type="PANTHER" id="PTHR43542">
    <property type="entry name" value="METHYLTRANSFERASE"/>
    <property type="match status" value="1"/>
</dbReference>
<gene>
    <name evidence="4" type="primary">rsmD</name>
    <name evidence="4" type="ORF">ACFSCX_03890</name>
</gene>
<dbReference type="Pfam" id="PF03602">
    <property type="entry name" value="Cons_hypoth95"/>
    <property type="match status" value="1"/>
</dbReference>
<dbReference type="Proteomes" id="UP001597214">
    <property type="component" value="Unassembled WGS sequence"/>
</dbReference>
<dbReference type="EMBL" id="JBHUEM010000003">
    <property type="protein sequence ID" value="MFD1735699.1"/>
    <property type="molecule type" value="Genomic_DNA"/>
</dbReference>
<dbReference type="NCBIfam" id="TIGR00095">
    <property type="entry name" value="16S rRNA (guanine(966)-N(2))-methyltransferase RsmD"/>
    <property type="match status" value="1"/>
</dbReference>
<dbReference type="InterPro" id="IPR002052">
    <property type="entry name" value="DNA_methylase_N6_adenine_CS"/>
</dbReference>
<name>A0ABW4LLU8_9BACI</name>
<dbReference type="PANTHER" id="PTHR43542:SF1">
    <property type="entry name" value="METHYLTRANSFERASE"/>
    <property type="match status" value="1"/>
</dbReference>
<evidence type="ECO:0000256" key="2">
    <source>
        <dbReference type="ARBA" id="ARBA00022679"/>
    </source>
</evidence>
<dbReference type="RefSeq" id="WP_377927066.1">
    <property type="nucleotide sequence ID" value="NZ_JBHUEM010000003.1"/>
</dbReference>
<dbReference type="CDD" id="cd02440">
    <property type="entry name" value="AdoMet_MTases"/>
    <property type="match status" value="1"/>
</dbReference>
<dbReference type="InterPro" id="IPR004398">
    <property type="entry name" value="RNA_MeTrfase_RsmD"/>
</dbReference>
<evidence type="ECO:0000313" key="4">
    <source>
        <dbReference type="EMBL" id="MFD1735699.1"/>
    </source>
</evidence>
<reference evidence="5" key="1">
    <citation type="journal article" date="2019" name="Int. J. Syst. Evol. Microbiol.">
        <title>The Global Catalogue of Microorganisms (GCM) 10K type strain sequencing project: providing services to taxonomists for standard genome sequencing and annotation.</title>
        <authorList>
            <consortium name="The Broad Institute Genomics Platform"/>
            <consortium name="The Broad Institute Genome Sequencing Center for Infectious Disease"/>
            <person name="Wu L."/>
            <person name="Ma J."/>
        </authorList>
    </citation>
    <scope>NUCLEOTIDE SEQUENCE [LARGE SCALE GENOMIC DNA]</scope>
    <source>
        <strain evidence="5">CCUG 49339</strain>
    </source>
</reference>
<evidence type="ECO:0000313" key="5">
    <source>
        <dbReference type="Proteomes" id="UP001597214"/>
    </source>
</evidence>
<dbReference type="EC" id="2.1.1.171" evidence="4"/>
<evidence type="ECO:0000256" key="3">
    <source>
        <dbReference type="SAM" id="MobiDB-lite"/>
    </source>
</evidence>
<accession>A0ABW4LLU8</accession>
<proteinExistence type="predicted"/>
<feature type="compositionally biased region" description="Basic residues" evidence="3">
    <location>
        <begin position="1"/>
        <end position="12"/>
    </location>
</feature>
<dbReference type="PIRSF" id="PIRSF004553">
    <property type="entry name" value="CHP00095"/>
    <property type="match status" value="1"/>
</dbReference>
<keyword evidence="1 4" id="KW-0489">Methyltransferase</keyword>
<dbReference type="GO" id="GO:0052913">
    <property type="term" value="F:16S rRNA (guanine(966)-N(2))-methyltransferase activity"/>
    <property type="evidence" value="ECO:0007669"/>
    <property type="project" value="UniProtKB-EC"/>
</dbReference>
<protein>
    <submittedName>
        <fullName evidence="4">16S rRNA (Guanine(966)-N(2))-methyltransferase RsmD</fullName>
        <ecNumber evidence="4">2.1.1.171</ecNumber>
    </submittedName>
</protein>
<organism evidence="4 5">
    <name type="scientific">Bacillus salitolerans</name>
    <dbReference type="NCBI Taxonomy" id="1437434"/>
    <lineage>
        <taxon>Bacteria</taxon>
        <taxon>Bacillati</taxon>
        <taxon>Bacillota</taxon>
        <taxon>Bacilli</taxon>
        <taxon>Bacillales</taxon>
        <taxon>Bacillaceae</taxon>
        <taxon>Bacillus</taxon>
    </lineage>
</organism>
<dbReference type="Gene3D" id="3.40.50.150">
    <property type="entry name" value="Vaccinia Virus protein VP39"/>
    <property type="match status" value="1"/>
</dbReference>
<comment type="caution">
    <text evidence="4">The sequence shown here is derived from an EMBL/GenBank/DDBJ whole genome shotgun (WGS) entry which is preliminary data.</text>
</comment>
<evidence type="ECO:0000256" key="1">
    <source>
        <dbReference type="ARBA" id="ARBA00022603"/>
    </source>
</evidence>